<evidence type="ECO:0000313" key="3">
    <source>
        <dbReference type="Proteomes" id="UP001165378"/>
    </source>
</evidence>
<organism evidence="2 3">
    <name type="scientific">Yinghuangia soli</name>
    <dbReference type="NCBI Taxonomy" id="2908204"/>
    <lineage>
        <taxon>Bacteria</taxon>
        <taxon>Bacillati</taxon>
        <taxon>Actinomycetota</taxon>
        <taxon>Actinomycetes</taxon>
        <taxon>Kitasatosporales</taxon>
        <taxon>Streptomycetaceae</taxon>
        <taxon>Yinghuangia</taxon>
    </lineage>
</organism>
<name>A0AA41U5H0_9ACTN</name>
<keyword evidence="3" id="KW-1185">Reference proteome</keyword>
<dbReference type="AlphaFoldDB" id="A0AA41U5H0"/>
<comment type="caution">
    <text evidence="2">The sequence shown here is derived from an EMBL/GenBank/DDBJ whole genome shotgun (WGS) entry which is preliminary data.</text>
</comment>
<dbReference type="Proteomes" id="UP001165378">
    <property type="component" value="Unassembled WGS sequence"/>
</dbReference>
<reference evidence="2" key="1">
    <citation type="submission" date="2022-01" db="EMBL/GenBank/DDBJ databases">
        <title>Genome-Based Taxonomic Classification of the Phylum Actinobacteria.</title>
        <authorList>
            <person name="Gao Y."/>
        </authorList>
    </citation>
    <scope>NUCLEOTIDE SEQUENCE</scope>
    <source>
        <strain evidence="2">KLBMP 8922</strain>
    </source>
</reference>
<dbReference type="RefSeq" id="WP_235054655.1">
    <property type="nucleotide sequence ID" value="NZ_JAKFHA010000014.1"/>
</dbReference>
<protein>
    <submittedName>
        <fullName evidence="2">Uncharacterized protein</fullName>
    </submittedName>
</protein>
<gene>
    <name evidence="2" type="ORF">LZ495_22545</name>
</gene>
<accession>A0AA41U5H0</accession>
<dbReference type="EMBL" id="JAKFHA010000014">
    <property type="protein sequence ID" value="MCF2529979.1"/>
    <property type="molecule type" value="Genomic_DNA"/>
</dbReference>
<feature type="compositionally biased region" description="Low complexity" evidence="1">
    <location>
        <begin position="1"/>
        <end position="12"/>
    </location>
</feature>
<proteinExistence type="predicted"/>
<sequence>MSEAEAAAGAALAHREPERGRRAGRLRHAAAALVVVAALGFAAADHDRREDARISADRGTLGIKPLPESLCGGALGTADLAAFDLLARAWTFDVVAGREPTPGDSEGFCAIRTIDAVDLTFAVAPAGRGTYPWLLGTDADAVPLGTRPSGPSGPADLTGMAGSRRAWVLVPCPGQPSDALVATAAVTSIGGTWLPPWGADDPDERAALARAAVRVGNAAARKAGCAAPELPDPGPVPYPEGPRGPVALGAAPVCAPAAAGDTGGRRVEVASTSLRPALVEQCRWVADERELRFMAFRGPAARLLPQADPPDEPGVPGVGRVELQVARTSGQCGGEPMVWMTRMARYGLGDTAAPPEGARQAHERFVAAAVASGCTAVPA</sequence>
<evidence type="ECO:0000256" key="1">
    <source>
        <dbReference type="SAM" id="MobiDB-lite"/>
    </source>
</evidence>
<feature type="region of interest" description="Disordered" evidence="1">
    <location>
        <begin position="1"/>
        <end position="20"/>
    </location>
</feature>
<evidence type="ECO:0000313" key="2">
    <source>
        <dbReference type="EMBL" id="MCF2529979.1"/>
    </source>
</evidence>